<evidence type="ECO:0000313" key="1">
    <source>
        <dbReference type="EMBL" id="CZT16269.1"/>
    </source>
</evidence>
<organism evidence="1 2">
    <name type="scientific">Ramularia collo-cygni</name>
    <dbReference type="NCBI Taxonomy" id="112498"/>
    <lineage>
        <taxon>Eukaryota</taxon>
        <taxon>Fungi</taxon>
        <taxon>Dikarya</taxon>
        <taxon>Ascomycota</taxon>
        <taxon>Pezizomycotina</taxon>
        <taxon>Dothideomycetes</taxon>
        <taxon>Dothideomycetidae</taxon>
        <taxon>Mycosphaerellales</taxon>
        <taxon>Mycosphaerellaceae</taxon>
        <taxon>Ramularia</taxon>
    </lineage>
</organism>
<protein>
    <submittedName>
        <fullName evidence="1">Uncharacterized protein</fullName>
    </submittedName>
</protein>
<reference evidence="1 2" key="1">
    <citation type="submission" date="2016-03" db="EMBL/GenBank/DDBJ databases">
        <authorList>
            <person name="Ploux O."/>
        </authorList>
    </citation>
    <scope>NUCLEOTIDE SEQUENCE [LARGE SCALE GENOMIC DNA]</scope>
    <source>
        <strain evidence="1 2">URUG2</strain>
    </source>
</reference>
<dbReference type="EMBL" id="FJUY01000002">
    <property type="protein sequence ID" value="CZT16269.1"/>
    <property type="molecule type" value="Genomic_DNA"/>
</dbReference>
<name>A0A2D3V438_9PEZI</name>
<dbReference type="GeneID" id="35597333"/>
<dbReference type="RefSeq" id="XP_023623162.1">
    <property type="nucleotide sequence ID" value="XM_023767394.1"/>
</dbReference>
<dbReference type="AlphaFoldDB" id="A0A2D3V438"/>
<proteinExistence type="predicted"/>
<evidence type="ECO:0000313" key="2">
    <source>
        <dbReference type="Proteomes" id="UP000225277"/>
    </source>
</evidence>
<gene>
    <name evidence="1" type="ORF">RCC_02111</name>
</gene>
<accession>A0A2D3V438</accession>
<sequence length="119" mass="13665">MQPVVTPTPSTKIEDLRIPAGITEWEVLSYSLFMKKLQKLNPGVQYTRALADEALEKSLRSAMPKFVWKAVQSMLHGENNYHKVRSTNIRKLVHNWRRLQTESTAYWTESTQSGDGTSQ</sequence>
<dbReference type="Proteomes" id="UP000225277">
    <property type="component" value="Unassembled WGS sequence"/>
</dbReference>
<keyword evidence="2" id="KW-1185">Reference proteome</keyword>
<dbReference type="OrthoDB" id="10563268at2759"/>